<dbReference type="NCBIfam" id="NF000648">
    <property type="entry name" value="PRK00026.1"/>
    <property type="match status" value="1"/>
</dbReference>
<dbReference type="GO" id="GO:0002939">
    <property type="term" value="P:tRNA N1-guanine methylation"/>
    <property type="evidence" value="ECO:0007669"/>
    <property type="project" value="TreeGrafter"/>
</dbReference>
<gene>
    <name evidence="15" type="primary">trmD</name>
    <name evidence="19" type="ORF">COV31_02365</name>
</gene>
<protein>
    <recommendedName>
        <fullName evidence="6 15">tRNA (guanine-N(1)-)-methyltransferase</fullName>
        <ecNumber evidence="5 15">2.1.1.228</ecNumber>
    </recommendedName>
    <alternativeName>
        <fullName evidence="12 15">M1G-methyltransferase</fullName>
    </alternativeName>
    <alternativeName>
        <fullName evidence="13 15">tRNA [GM37] methyltransferase</fullName>
    </alternativeName>
</protein>
<dbReference type="Gene3D" id="1.10.1270.20">
    <property type="entry name" value="tRNA(m1g37)methyltransferase, domain 2"/>
    <property type="match status" value="1"/>
</dbReference>
<organism evidence="19 20">
    <name type="scientific">Candidatus Yanofskybacteria bacterium CG10_big_fil_rev_8_21_14_0_10_46_23</name>
    <dbReference type="NCBI Taxonomy" id="1975098"/>
    <lineage>
        <taxon>Bacteria</taxon>
        <taxon>Candidatus Yanofskyibacteriota</taxon>
    </lineage>
</organism>
<dbReference type="CDD" id="cd18080">
    <property type="entry name" value="TrmD-like"/>
    <property type="match status" value="1"/>
</dbReference>
<dbReference type="EMBL" id="PCXO01000010">
    <property type="protein sequence ID" value="PIR41228.1"/>
    <property type="molecule type" value="Genomic_DNA"/>
</dbReference>
<dbReference type="InterPro" id="IPR029026">
    <property type="entry name" value="tRNA_m1G_MTases_N"/>
</dbReference>
<comment type="subcellular location">
    <subcellularLocation>
        <location evidence="2 15 17">Cytoplasm</location>
    </subcellularLocation>
</comment>
<evidence type="ECO:0000256" key="8">
    <source>
        <dbReference type="ARBA" id="ARBA00022603"/>
    </source>
</evidence>
<evidence type="ECO:0000256" key="4">
    <source>
        <dbReference type="ARBA" id="ARBA00011738"/>
    </source>
</evidence>
<proteinExistence type="inferred from homology"/>
<comment type="catalytic activity">
    <reaction evidence="14 15 17">
        <text>guanosine(37) in tRNA + S-adenosyl-L-methionine = N(1)-methylguanosine(37) in tRNA + S-adenosyl-L-homocysteine + H(+)</text>
        <dbReference type="Rhea" id="RHEA:36899"/>
        <dbReference type="Rhea" id="RHEA-COMP:10145"/>
        <dbReference type="Rhea" id="RHEA-COMP:10147"/>
        <dbReference type="ChEBI" id="CHEBI:15378"/>
        <dbReference type="ChEBI" id="CHEBI:57856"/>
        <dbReference type="ChEBI" id="CHEBI:59789"/>
        <dbReference type="ChEBI" id="CHEBI:73542"/>
        <dbReference type="ChEBI" id="CHEBI:74269"/>
        <dbReference type="EC" id="2.1.1.228"/>
    </reaction>
</comment>
<evidence type="ECO:0000256" key="16">
    <source>
        <dbReference type="PIRSR" id="PIRSR000386-1"/>
    </source>
</evidence>
<feature type="binding site" evidence="15 16">
    <location>
        <begin position="135"/>
        <end position="140"/>
    </location>
    <ligand>
        <name>S-adenosyl-L-methionine</name>
        <dbReference type="ChEBI" id="CHEBI:59789"/>
    </ligand>
</feature>
<dbReference type="InterPro" id="IPR002649">
    <property type="entry name" value="tRNA_m1G_MeTrfase_TrmD"/>
</dbReference>
<dbReference type="NCBIfam" id="TIGR00088">
    <property type="entry name" value="trmD"/>
    <property type="match status" value="1"/>
</dbReference>
<evidence type="ECO:0000256" key="15">
    <source>
        <dbReference type="HAMAP-Rule" id="MF_00605"/>
    </source>
</evidence>
<evidence type="ECO:0000313" key="19">
    <source>
        <dbReference type="EMBL" id="PIR41228.1"/>
    </source>
</evidence>
<comment type="caution">
    <text evidence="19">The sequence shown here is derived from an EMBL/GenBank/DDBJ whole genome shotgun (WGS) entry which is preliminary data.</text>
</comment>
<dbReference type="InterPro" id="IPR029028">
    <property type="entry name" value="Alpha/beta_knot_MTases"/>
</dbReference>
<evidence type="ECO:0000256" key="5">
    <source>
        <dbReference type="ARBA" id="ARBA00012807"/>
    </source>
</evidence>
<dbReference type="GO" id="GO:0005829">
    <property type="term" value="C:cytosol"/>
    <property type="evidence" value="ECO:0007669"/>
    <property type="project" value="TreeGrafter"/>
</dbReference>
<dbReference type="InterPro" id="IPR023148">
    <property type="entry name" value="tRNA_m1G_MeTrfase_C_sf"/>
</dbReference>
<evidence type="ECO:0000259" key="18">
    <source>
        <dbReference type="Pfam" id="PF01746"/>
    </source>
</evidence>
<keyword evidence="9 15" id="KW-0808">Transferase</keyword>
<keyword evidence="7 15" id="KW-0963">Cytoplasm</keyword>
<feature type="domain" description="tRNA methyltransferase TRMD/TRM10-type" evidence="18">
    <location>
        <begin position="1"/>
        <end position="212"/>
    </location>
</feature>
<dbReference type="PANTHER" id="PTHR46417:SF1">
    <property type="entry name" value="TRNA (GUANINE-N(1)-)-METHYLTRANSFERASE"/>
    <property type="match status" value="1"/>
</dbReference>
<keyword evidence="8 15" id="KW-0489">Methyltransferase</keyword>
<dbReference type="PIRSF" id="PIRSF000386">
    <property type="entry name" value="tRNA_mtase"/>
    <property type="match status" value="1"/>
</dbReference>
<comment type="similarity">
    <text evidence="3 15 17">Belongs to the RNA methyltransferase TrmD family.</text>
</comment>
<evidence type="ECO:0000313" key="20">
    <source>
        <dbReference type="Proteomes" id="UP000230232"/>
    </source>
</evidence>
<evidence type="ECO:0000256" key="3">
    <source>
        <dbReference type="ARBA" id="ARBA00007630"/>
    </source>
</evidence>
<keyword evidence="10 15" id="KW-0949">S-adenosyl-L-methionine</keyword>
<evidence type="ECO:0000256" key="9">
    <source>
        <dbReference type="ARBA" id="ARBA00022679"/>
    </source>
</evidence>
<evidence type="ECO:0000256" key="12">
    <source>
        <dbReference type="ARBA" id="ARBA00029736"/>
    </source>
</evidence>
<comment type="function">
    <text evidence="1 15 17">Specifically methylates guanosine-37 in various tRNAs.</text>
</comment>
<dbReference type="Gene3D" id="3.40.1280.10">
    <property type="match status" value="1"/>
</dbReference>
<evidence type="ECO:0000256" key="13">
    <source>
        <dbReference type="ARBA" id="ARBA00033392"/>
    </source>
</evidence>
<dbReference type="AlphaFoldDB" id="A0A2H0R3X1"/>
<dbReference type="GO" id="GO:0052906">
    <property type="term" value="F:tRNA (guanine(37)-N1)-methyltransferase activity"/>
    <property type="evidence" value="ECO:0007669"/>
    <property type="project" value="UniProtKB-UniRule"/>
</dbReference>
<evidence type="ECO:0000256" key="7">
    <source>
        <dbReference type="ARBA" id="ARBA00022490"/>
    </source>
</evidence>
<dbReference type="InterPro" id="IPR016009">
    <property type="entry name" value="tRNA_MeTrfase_TRMD/TRM10"/>
</dbReference>
<reference evidence="19 20" key="1">
    <citation type="submission" date="2017-09" db="EMBL/GenBank/DDBJ databases">
        <title>Depth-based differentiation of microbial function through sediment-hosted aquifers and enrichment of novel symbionts in the deep terrestrial subsurface.</title>
        <authorList>
            <person name="Probst A.J."/>
            <person name="Ladd B."/>
            <person name="Jarett J.K."/>
            <person name="Geller-Mcgrath D.E."/>
            <person name="Sieber C.M."/>
            <person name="Emerson J.B."/>
            <person name="Anantharaman K."/>
            <person name="Thomas B.C."/>
            <person name="Malmstrom R."/>
            <person name="Stieglmeier M."/>
            <person name="Klingl A."/>
            <person name="Woyke T."/>
            <person name="Ryan C.M."/>
            <person name="Banfield J.F."/>
        </authorList>
    </citation>
    <scope>NUCLEOTIDE SEQUENCE [LARGE SCALE GENOMIC DNA]</scope>
    <source>
        <strain evidence="19">CG10_big_fil_rev_8_21_14_0_10_46_23</strain>
    </source>
</reference>
<dbReference type="Proteomes" id="UP000230232">
    <property type="component" value="Unassembled WGS sequence"/>
</dbReference>
<dbReference type="PANTHER" id="PTHR46417">
    <property type="entry name" value="TRNA (GUANINE-N(1)-)-METHYLTRANSFERASE"/>
    <property type="match status" value="1"/>
</dbReference>
<dbReference type="HAMAP" id="MF_00605">
    <property type="entry name" value="TrmD"/>
    <property type="match status" value="1"/>
</dbReference>
<evidence type="ECO:0000256" key="1">
    <source>
        <dbReference type="ARBA" id="ARBA00002634"/>
    </source>
</evidence>
<name>A0A2H0R3X1_9BACT</name>
<dbReference type="FunFam" id="3.40.1280.10:FF:000001">
    <property type="entry name" value="tRNA (guanine-N(1)-)-methyltransferase"/>
    <property type="match status" value="1"/>
</dbReference>
<evidence type="ECO:0000256" key="17">
    <source>
        <dbReference type="RuleBase" id="RU003464"/>
    </source>
</evidence>
<keyword evidence="11 15" id="KW-0819">tRNA processing</keyword>
<evidence type="ECO:0000256" key="2">
    <source>
        <dbReference type="ARBA" id="ARBA00004496"/>
    </source>
</evidence>
<comment type="subunit">
    <text evidence="4 15 17">Homodimer.</text>
</comment>
<dbReference type="EC" id="2.1.1.228" evidence="5 15"/>
<sequence>MRYDVISIFPDIFEGFKQESILGKAKVKKLLEMNFHNLRDWGEGKHKTLDDIPFGGGPGMVLKVGPIFKAVETIKKKSKLKRRCVIHFSPRGKLFTTKDAKRYARYYDQLIFICGRYEGVDERVAQHIADETISIGDFILIGGEVAAMAVMEATSRFIPKVIGRRDSVQKNDHAQYTRPEDFKALNKKGLVPKVLVSGNHKAIAAWRKDHEKKS</sequence>
<dbReference type="SUPFAM" id="SSF75217">
    <property type="entry name" value="alpha/beta knot"/>
    <property type="match status" value="1"/>
</dbReference>
<evidence type="ECO:0000256" key="10">
    <source>
        <dbReference type="ARBA" id="ARBA00022691"/>
    </source>
</evidence>
<evidence type="ECO:0000256" key="14">
    <source>
        <dbReference type="ARBA" id="ARBA00047783"/>
    </source>
</evidence>
<evidence type="ECO:0000256" key="11">
    <source>
        <dbReference type="ARBA" id="ARBA00022694"/>
    </source>
</evidence>
<dbReference type="Pfam" id="PF01746">
    <property type="entry name" value="tRNA_m1G_MT"/>
    <property type="match status" value="1"/>
</dbReference>
<feature type="binding site" evidence="15 16">
    <location>
        <position position="115"/>
    </location>
    <ligand>
        <name>S-adenosyl-L-methionine</name>
        <dbReference type="ChEBI" id="CHEBI:59789"/>
    </ligand>
</feature>
<accession>A0A2H0R3X1</accession>
<evidence type="ECO:0000256" key="6">
    <source>
        <dbReference type="ARBA" id="ARBA00014679"/>
    </source>
</evidence>